<dbReference type="PANTHER" id="PTHR30213">
    <property type="entry name" value="INNER MEMBRANE PROTEIN YHJD"/>
    <property type="match status" value="1"/>
</dbReference>
<evidence type="ECO:0000256" key="3">
    <source>
        <dbReference type="ARBA" id="ARBA00022692"/>
    </source>
</evidence>
<dbReference type="AlphaFoldDB" id="A0A4Y3WEN7"/>
<evidence type="ECO:0000256" key="4">
    <source>
        <dbReference type="ARBA" id="ARBA00022989"/>
    </source>
</evidence>
<organism evidence="7 8">
    <name type="scientific">Nitrobacter winogradskyi</name>
    <name type="common">Nitrobacter agilis</name>
    <dbReference type="NCBI Taxonomy" id="913"/>
    <lineage>
        <taxon>Bacteria</taxon>
        <taxon>Pseudomonadati</taxon>
        <taxon>Pseudomonadota</taxon>
        <taxon>Alphaproteobacteria</taxon>
        <taxon>Hyphomicrobiales</taxon>
        <taxon>Nitrobacteraceae</taxon>
        <taxon>Nitrobacter</taxon>
    </lineage>
</organism>
<dbReference type="PANTHER" id="PTHR30213:SF0">
    <property type="entry name" value="UPF0761 MEMBRANE PROTEIN YIHY"/>
    <property type="match status" value="1"/>
</dbReference>
<feature type="transmembrane region" description="Helical" evidence="6">
    <location>
        <begin position="198"/>
        <end position="221"/>
    </location>
</feature>
<evidence type="ECO:0000313" key="8">
    <source>
        <dbReference type="Proteomes" id="UP000318825"/>
    </source>
</evidence>
<feature type="transmembrane region" description="Helical" evidence="6">
    <location>
        <begin position="20"/>
        <end position="42"/>
    </location>
</feature>
<comment type="subcellular location">
    <subcellularLocation>
        <location evidence="1">Cell membrane</location>
        <topology evidence="1">Multi-pass membrane protein</topology>
    </subcellularLocation>
</comment>
<sequence length="293" mass="31883">MVRVYANIGEHRILSLAAGVTYYSILAIFPALAALVTIYGLFSDPVGIAKHLDELSGVVPSGAIDVARDQITRLSSKSSQSLGFTFMIALSVSLWSANAAMKSMFDTLNIIYGEQEKRGYIKLNAVSLTFTIAGIVFILAALGVVVIPIILNYLWLSDAAGFLVRIMRWPAMFVGLALALACMYRFGPSRQMPRWKWISWGSTIATLAWLAASALFSWYAANFGSFNEIYGSLGAAVGFMTWLWISAILILLGAELNAEMEHQTTFDTTTGKPKPMGMRGARMADTLGAPQAR</sequence>
<feature type="transmembrane region" description="Helical" evidence="6">
    <location>
        <begin position="233"/>
        <end position="254"/>
    </location>
</feature>
<protein>
    <submittedName>
        <fullName evidence="7">Uncharacterized protein</fullName>
    </submittedName>
</protein>
<dbReference type="Proteomes" id="UP000318825">
    <property type="component" value="Unassembled WGS sequence"/>
</dbReference>
<keyword evidence="4 6" id="KW-1133">Transmembrane helix</keyword>
<feature type="transmembrane region" description="Helical" evidence="6">
    <location>
        <begin position="82"/>
        <end position="100"/>
    </location>
</feature>
<proteinExistence type="predicted"/>
<reference evidence="7 8" key="1">
    <citation type="submission" date="2019-06" db="EMBL/GenBank/DDBJ databases">
        <title>Whole genome shotgun sequence of Nitrobacter winogradskyi NBRC 14297.</title>
        <authorList>
            <person name="Hosoyama A."/>
            <person name="Uohara A."/>
            <person name="Ohji S."/>
            <person name="Ichikawa N."/>
        </authorList>
    </citation>
    <scope>NUCLEOTIDE SEQUENCE [LARGE SCALE GENOMIC DNA]</scope>
    <source>
        <strain evidence="7 8">NBRC 14297</strain>
    </source>
</reference>
<evidence type="ECO:0000256" key="5">
    <source>
        <dbReference type="ARBA" id="ARBA00023136"/>
    </source>
</evidence>
<keyword evidence="5 6" id="KW-0472">Membrane</keyword>
<name>A0A4Y3WEN7_NITWI</name>
<dbReference type="InterPro" id="IPR017039">
    <property type="entry name" value="Virul_fac_BrkB"/>
</dbReference>
<dbReference type="GO" id="GO:0005886">
    <property type="term" value="C:plasma membrane"/>
    <property type="evidence" value="ECO:0007669"/>
    <property type="project" value="UniProtKB-SubCell"/>
</dbReference>
<dbReference type="EMBL" id="BJNF01000112">
    <property type="protein sequence ID" value="GEC17482.1"/>
    <property type="molecule type" value="Genomic_DNA"/>
</dbReference>
<feature type="transmembrane region" description="Helical" evidence="6">
    <location>
        <begin position="121"/>
        <end position="154"/>
    </location>
</feature>
<dbReference type="NCBIfam" id="TIGR00765">
    <property type="entry name" value="yihY_not_rbn"/>
    <property type="match status" value="1"/>
</dbReference>
<evidence type="ECO:0000256" key="2">
    <source>
        <dbReference type="ARBA" id="ARBA00022475"/>
    </source>
</evidence>
<evidence type="ECO:0000256" key="6">
    <source>
        <dbReference type="SAM" id="Phobius"/>
    </source>
</evidence>
<gene>
    <name evidence="7" type="ORF">NWI01_33740</name>
</gene>
<keyword evidence="3 6" id="KW-0812">Transmembrane</keyword>
<feature type="transmembrane region" description="Helical" evidence="6">
    <location>
        <begin position="166"/>
        <end position="186"/>
    </location>
</feature>
<dbReference type="Pfam" id="PF03631">
    <property type="entry name" value="Virul_fac_BrkB"/>
    <property type="match status" value="1"/>
</dbReference>
<dbReference type="PIRSF" id="PIRSF035875">
    <property type="entry name" value="RNase_BN"/>
    <property type="match status" value="1"/>
</dbReference>
<accession>A0A4Y3WEN7</accession>
<comment type="caution">
    <text evidence="7">The sequence shown here is derived from an EMBL/GenBank/DDBJ whole genome shotgun (WGS) entry which is preliminary data.</text>
</comment>
<evidence type="ECO:0000313" key="7">
    <source>
        <dbReference type="EMBL" id="GEC17482.1"/>
    </source>
</evidence>
<keyword evidence="2" id="KW-1003">Cell membrane</keyword>
<evidence type="ECO:0000256" key="1">
    <source>
        <dbReference type="ARBA" id="ARBA00004651"/>
    </source>
</evidence>